<keyword evidence="7" id="KW-1185">Reference proteome</keyword>
<sequence>MEVIYPRCAGLDVHKETVVACVRIARDGPPLQEVRTFQTTTSGLLALGDWLDSFGVEHVAMEATGVYWKPVWHVLEGHFELVLANAAHVKNVPGRKTDVNDAMWLADLLAHGLIRASFVPPVAVQELRSLTRTRKQFVRERSAHVQRIEKVLEDANLKLGVVLADIVGKSGRAVLQALIGGERDPERLVSLVSVRVKASRAELLEALRGRVSAHHRFMLKLHLGHIDALDQAIAAIEKEVGQGLAPFRHAAKLLSTMPGLSEVSAHVVVAEIGIDMSRFATPAHLLSWACMCPRNDESAGKRRSVRLRRGGRWLKTTLVQAAWAAIKVKGSYLQAQFHRLRARRGAKKAIIGVAASMLTAAWHMLRDGTEWHDLGAAHFDRADAHKTATRLVRRLQQIGYAVQLTPAA</sequence>
<proteinExistence type="predicted"/>
<evidence type="ECO:0000313" key="6">
    <source>
        <dbReference type="EMBL" id="BDI08121.1"/>
    </source>
</evidence>
<dbReference type="InterPro" id="IPR047650">
    <property type="entry name" value="Transpos_IS110"/>
</dbReference>
<name>A0ABM7YM93_9BURK</name>
<evidence type="ECO:0000313" key="5">
    <source>
        <dbReference type="EMBL" id="BDI07806.1"/>
    </source>
</evidence>
<feature type="domain" description="Transposase IS116/IS110/IS902 C-terminal" evidence="2">
    <location>
        <begin position="252"/>
        <end position="335"/>
    </location>
</feature>
<dbReference type="EMBL" id="AP025730">
    <property type="protein sequence ID" value="BDI07806.1"/>
    <property type="molecule type" value="Genomic_DNA"/>
</dbReference>
<protein>
    <submittedName>
        <fullName evidence="3">IS110 family transposase</fullName>
    </submittedName>
</protein>
<evidence type="ECO:0000259" key="2">
    <source>
        <dbReference type="Pfam" id="PF02371"/>
    </source>
</evidence>
<feature type="domain" description="Transposase IS110-like N-terminal" evidence="1">
    <location>
        <begin position="9"/>
        <end position="154"/>
    </location>
</feature>
<gene>
    <name evidence="3" type="ORF">CATMQ487_25490</name>
    <name evidence="4" type="ORF">CATMQ487_29890</name>
    <name evidence="5" type="ORF">CATMQ487_47760</name>
    <name evidence="6" type="ORF">CATMQ487_50910</name>
</gene>
<dbReference type="EMBL" id="AP025730">
    <property type="protein sequence ID" value="BDI05579.1"/>
    <property type="molecule type" value="Genomic_DNA"/>
</dbReference>
<dbReference type="EMBL" id="AP025730">
    <property type="protein sequence ID" value="BDI08121.1"/>
    <property type="molecule type" value="Genomic_DNA"/>
</dbReference>
<dbReference type="EMBL" id="AP025730">
    <property type="protein sequence ID" value="BDI06019.1"/>
    <property type="molecule type" value="Genomic_DNA"/>
</dbReference>
<dbReference type="Proteomes" id="UP001057498">
    <property type="component" value="Chromosome"/>
</dbReference>
<organism evidence="3 7">
    <name type="scientific">Sphaerotilus microaerophilus</name>
    <dbReference type="NCBI Taxonomy" id="2914710"/>
    <lineage>
        <taxon>Bacteria</taxon>
        <taxon>Pseudomonadati</taxon>
        <taxon>Pseudomonadota</taxon>
        <taxon>Betaproteobacteria</taxon>
        <taxon>Burkholderiales</taxon>
        <taxon>Sphaerotilaceae</taxon>
        <taxon>Sphaerotilus</taxon>
    </lineage>
</organism>
<evidence type="ECO:0000313" key="3">
    <source>
        <dbReference type="EMBL" id="BDI05579.1"/>
    </source>
</evidence>
<dbReference type="InterPro" id="IPR002525">
    <property type="entry name" value="Transp_IS110-like_N"/>
</dbReference>
<evidence type="ECO:0000259" key="1">
    <source>
        <dbReference type="Pfam" id="PF01548"/>
    </source>
</evidence>
<accession>A0ABM7YM93</accession>
<dbReference type="NCBIfam" id="NF033542">
    <property type="entry name" value="transpos_IS110"/>
    <property type="match status" value="1"/>
</dbReference>
<reference evidence="3" key="1">
    <citation type="submission" date="2022-04" db="EMBL/GenBank/DDBJ databases">
        <title>Whole genome sequence of Sphaerotilus sp. FB-5.</title>
        <authorList>
            <person name="Takeda M."/>
            <person name="Narihara S."/>
            <person name="Akimoto M."/>
            <person name="Akimoto R."/>
            <person name="Nishiyashiki S."/>
            <person name="Murakami T."/>
        </authorList>
    </citation>
    <scope>NUCLEOTIDE SEQUENCE</scope>
    <source>
        <strain evidence="3">FB-5</strain>
    </source>
</reference>
<evidence type="ECO:0000313" key="7">
    <source>
        <dbReference type="Proteomes" id="UP001057498"/>
    </source>
</evidence>
<dbReference type="Pfam" id="PF02371">
    <property type="entry name" value="Transposase_20"/>
    <property type="match status" value="1"/>
</dbReference>
<evidence type="ECO:0000313" key="4">
    <source>
        <dbReference type="EMBL" id="BDI06019.1"/>
    </source>
</evidence>
<dbReference type="Pfam" id="PF01548">
    <property type="entry name" value="DEDD_Tnp_IS110"/>
    <property type="match status" value="1"/>
</dbReference>
<dbReference type="PANTHER" id="PTHR33055:SF15">
    <property type="entry name" value="TRANSPOSASE-RELATED"/>
    <property type="match status" value="1"/>
</dbReference>
<dbReference type="PANTHER" id="PTHR33055">
    <property type="entry name" value="TRANSPOSASE FOR INSERTION SEQUENCE ELEMENT IS1111A"/>
    <property type="match status" value="1"/>
</dbReference>
<dbReference type="RefSeq" id="WP_251969340.1">
    <property type="nucleotide sequence ID" value="NZ_AP025730.1"/>
</dbReference>
<dbReference type="InterPro" id="IPR003346">
    <property type="entry name" value="Transposase_20"/>
</dbReference>